<evidence type="ECO:0000313" key="8">
    <source>
        <dbReference type="Proteomes" id="UP000008143"/>
    </source>
</evidence>
<evidence type="ECO:0000256" key="4">
    <source>
        <dbReference type="ARBA" id="ARBA00023319"/>
    </source>
</evidence>
<dbReference type="InterPro" id="IPR013783">
    <property type="entry name" value="Ig-like_fold"/>
</dbReference>
<dbReference type="OMA" id="CLYTDSD"/>
<keyword evidence="2" id="KW-1015">Disulfide bond</keyword>
<dbReference type="Pfam" id="PF13927">
    <property type="entry name" value="Ig_3"/>
    <property type="match status" value="1"/>
</dbReference>
<dbReference type="CDD" id="cd00096">
    <property type="entry name" value="Ig"/>
    <property type="match status" value="1"/>
</dbReference>
<feature type="signal peptide" evidence="6">
    <location>
        <begin position="1"/>
        <end position="20"/>
    </location>
</feature>
<proteinExistence type="predicted"/>
<feature type="domain" description="Ig-like" evidence="7">
    <location>
        <begin position="145"/>
        <end position="221"/>
    </location>
</feature>
<dbReference type="InterPro" id="IPR036179">
    <property type="entry name" value="Ig-like_dom_sf"/>
</dbReference>
<feature type="chain" id="PRO_5035263424" evidence="6">
    <location>
        <begin position="21"/>
        <end position="311"/>
    </location>
</feature>
<name>A0A8J0SSD9_XENTR</name>
<evidence type="ECO:0000256" key="2">
    <source>
        <dbReference type="ARBA" id="ARBA00023157"/>
    </source>
</evidence>
<keyword evidence="1 6" id="KW-0732">Signal</keyword>
<dbReference type="CTD" id="100135223"/>
<dbReference type="InterPro" id="IPR003599">
    <property type="entry name" value="Ig_sub"/>
</dbReference>
<evidence type="ECO:0000256" key="5">
    <source>
        <dbReference type="SAM" id="Phobius"/>
    </source>
</evidence>
<evidence type="ECO:0000256" key="1">
    <source>
        <dbReference type="ARBA" id="ARBA00022729"/>
    </source>
</evidence>
<feature type="transmembrane region" description="Helical" evidence="5">
    <location>
        <begin position="246"/>
        <end position="269"/>
    </location>
</feature>
<evidence type="ECO:0000313" key="10">
    <source>
        <dbReference type="Xenbase" id="XB-GENE-22169573"/>
    </source>
</evidence>
<keyword evidence="8" id="KW-1185">Reference proteome</keyword>
<dbReference type="InterPro" id="IPR007110">
    <property type="entry name" value="Ig-like_dom"/>
</dbReference>
<keyword evidence="5" id="KW-0812">Transmembrane</keyword>
<dbReference type="SUPFAM" id="SSF48726">
    <property type="entry name" value="Immunoglobulin"/>
    <property type="match status" value="2"/>
</dbReference>
<dbReference type="PANTHER" id="PTHR44337:SF20">
    <property type="entry name" value="CARCINOEMBRYONIC ANTIGEN-RELATED CELL ADHESION MOLECULE 5-RELATED"/>
    <property type="match status" value="1"/>
</dbReference>
<dbReference type="Gene3D" id="2.60.40.10">
    <property type="entry name" value="Immunoglobulins"/>
    <property type="match status" value="2"/>
</dbReference>
<dbReference type="Proteomes" id="UP000008143">
    <property type="component" value="Chromosome 7"/>
</dbReference>
<keyword evidence="3" id="KW-0325">Glycoprotein</keyword>
<evidence type="ECO:0000259" key="7">
    <source>
        <dbReference type="PROSITE" id="PS50835"/>
    </source>
</evidence>
<keyword evidence="4" id="KW-0393">Immunoglobulin domain</keyword>
<dbReference type="OrthoDB" id="10012075at2759"/>
<gene>
    <name evidence="9 10" type="primary">c-answer</name>
</gene>
<evidence type="ECO:0000313" key="9">
    <source>
        <dbReference type="RefSeq" id="XP_012821423.1"/>
    </source>
</evidence>
<dbReference type="PROSITE" id="PS50835">
    <property type="entry name" value="IG_LIKE"/>
    <property type="match status" value="2"/>
</dbReference>
<sequence length="311" mass="35704">MNAVLCLSLGTLLCAFHAHGGTPEVQISGPEFPVFEGDDVTLECSSGSYFDMRNFTFQKYSKWMNRWFDLDTVQYFRCWYYNLNVSREGGRLLMQLNDFSEWQKGPYRCISSGDNITDMAVSENFTFIVYYLRDVYLQRANSWSPSVGDYLLVEEGANVEIKCSASADQEPYYDWTKEFSDWSWSYDTLTLNNVQQSQAGLYTCTARHSDYPMMVKMKTFQLRVAPKSPDYSFVSALPAGLSLGDILLYFVAPTVTLLLLVITLIIFIIRHRKKQMKKPQISLIDTEKRTPIYKGSSQSVYTTSDTQPLVM</sequence>
<evidence type="ECO:0000256" key="6">
    <source>
        <dbReference type="SAM" id="SignalP"/>
    </source>
</evidence>
<dbReference type="InterPro" id="IPR052598">
    <property type="entry name" value="IgSF_CEA-related"/>
</dbReference>
<dbReference type="AlphaFoldDB" id="A0A8J0SSD9"/>
<accession>A0A8J0SSD9</accession>
<dbReference type="GeneID" id="100135223"/>
<dbReference type="AGR" id="Xenbase:XB-GENE-22169573"/>
<feature type="domain" description="Ig-like" evidence="7">
    <location>
        <begin position="23"/>
        <end position="126"/>
    </location>
</feature>
<keyword evidence="5" id="KW-0472">Membrane</keyword>
<protein>
    <submittedName>
        <fullName evidence="9">Uncharacterized protein LOC100135223 isoform X1</fullName>
    </submittedName>
</protein>
<dbReference type="RefSeq" id="XP_012821423.1">
    <property type="nucleotide sequence ID" value="XM_012965969.3"/>
</dbReference>
<organism evidence="8 9">
    <name type="scientific">Xenopus tropicalis</name>
    <name type="common">Western clawed frog</name>
    <name type="synonym">Silurana tropicalis</name>
    <dbReference type="NCBI Taxonomy" id="8364"/>
    <lineage>
        <taxon>Eukaryota</taxon>
        <taxon>Metazoa</taxon>
        <taxon>Chordata</taxon>
        <taxon>Craniata</taxon>
        <taxon>Vertebrata</taxon>
        <taxon>Euteleostomi</taxon>
        <taxon>Amphibia</taxon>
        <taxon>Batrachia</taxon>
        <taxon>Anura</taxon>
        <taxon>Pipoidea</taxon>
        <taxon>Pipidae</taxon>
        <taxon>Xenopodinae</taxon>
        <taxon>Xenopus</taxon>
        <taxon>Silurana</taxon>
    </lineage>
</organism>
<dbReference type="InterPro" id="IPR003598">
    <property type="entry name" value="Ig_sub2"/>
</dbReference>
<dbReference type="Xenbase" id="XB-GENE-22169573">
    <property type="gene designation" value="c-answer"/>
</dbReference>
<reference evidence="9" key="1">
    <citation type="submission" date="2025-08" db="UniProtKB">
        <authorList>
            <consortium name="RefSeq"/>
        </authorList>
    </citation>
    <scope>IDENTIFICATION</scope>
    <source>
        <strain evidence="9">Nigerian</strain>
        <tissue evidence="9">Liver and blood</tissue>
    </source>
</reference>
<dbReference type="PANTHER" id="PTHR44337">
    <property type="entry name" value="CARCINOEMBRYONIC ANTIGEN-RELATED CELL ADHESION MOLECULE 8"/>
    <property type="match status" value="1"/>
</dbReference>
<dbReference type="SMART" id="SM00408">
    <property type="entry name" value="IGc2"/>
    <property type="match status" value="2"/>
</dbReference>
<keyword evidence="5" id="KW-1133">Transmembrane helix</keyword>
<dbReference type="SMART" id="SM00409">
    <property type="entry name" value="IG"/>
    <property type="match status" value="2"/>
</dbReference>
<evidence type="ECO:0000256" key="3">
    <source>
        <dbReference type="ARBA" id="ARBA00023180"/>
    </source>
</evidence>